<dbReference type="Gene3D" id="2.60.40.3710">
    <property type="match status" value="1"/>
</dbReference>
<name>A0ABP5IGM6_9ACTN</name>
<dbReference type="RefSeq" id="WP_344534413.1">
    <property type="nucleotide sequence ID" value="NZ_BAAAPE010000022.1"/>
</dbReference>
<comment type="pathway">
    <text evidence="1 7">Cell wall biogenesis; peptidoglycan biosynthesis.</text>
</comment>
<dbReference type="SUPFAM" id="SSF141523">
    <property type="entry name" value="L,D-transpeptidase catalytic domain-like"/>
    <property type="match status" value="1"/>
</dbReference>
<keyword evidence="6 7" id="KW-0961">Cell wall biogenesis/degradation</keyword>
<accession>A0ABP5IGM6</accession>
<comment type="caution">
    <text evidence="10">The sequence shown here is derived from an EMBL/GenBank/DDBJ whole genome shotgun (WGS) entry which is preliminary data.</text>
</comment>
<evidence type="ECO:0000313" key="11">
    <source>
        <dbReference type="Proteomes" id="UP001500016"/>
    </source>
</evidence>
<dbReference type="InterPro" id="IPR041280">
    <property type="entry name" value="Big_10"/>
</dbReference>
<keyword evidence="4 7" id="KW-0573">Peptidoglycan synthesis</keyword>
<dbReference type="EMBL" id="BAAAPE010000022">
    <property type="protein sequence ID" value="GAA2100186.1"/>
    <property type="molecule type" value="Genomic_DNA"/>
</dbReference>
<protein>
    <submittedName>
        <fullName evidence="10">Ig-like domain-containing protein</fullName>
    </submittedName>
</protein>
<dbReference type="CDD" id="cd16913">
    <property type="entry name" value="YkuD_like"/>
    <property type="match status" value="1"/>
</dbReference>
<evidence type="ECO:0000256" key="8">
    <source>
        <dbReference type="SAM" id="MobiDB-lite"/>
    </source>
</evidence>
<evidence type="ECO:0000256" key="5">
    <source>
        <dbReference type="ARBA" id="ARBA00023315"/>
    </source>
</evidence>
<dbReference type="PANTHER" id="PTHR30582:SF2">
    <property type="entry name" value="L,D-TRANSPEPTIDASE YCIB-RELATED"/>
    <property type="match status" value="1"/>
</dbReference>
<dbReference type="InterPro" id="IPR005490">
    <property type="entry name" value="LD_TPept_cat_dom"/>
</dbReference>
<evidence type="ECO:0000313" key="10">
    <source>
        <dbReference type="EMBL" id="GAA2100186.1"/>
    </source>
</evidence>
<evidence type="ECO:0000256" key="6">
    <source>
        <dbReference type="ARBA" id="ARBA00023316"/>
    </source>
</evidence>
<gene>
    <name evidence="10" type="ORF">GCM10009801_72510</name>
</gene>
<dbReference type="InterPro" id="IPR050979">
    <property type="entry name" value="LD-transpeptidase"/>
</dbReference>
<organism evidence="10 11">
    <name type="scientific">Streptomyces albiaxialis</name>
    <dbReference type="NCBI Taxonomy" id="329523"/>
    <lineage>
        <taxon>Bacteria</taxon>
        <taxon>Bacillati</taxon>
        <taxon>Actinomycetota</taxon>
        <taxon>Actinomycetes</taxon>
        <taxon>Kitasatosporales</taxon>
        <taxon>Streptomycetaceae</taxon>
        <taxon>Streptomyces</taxon>
    </lineage>
</organism>
<keyword evidence="11" id="KW-1185">Reference proteome</keyword>
<evidence type="ECO:0000256" key="3">
    <source>
        <dbReference type="ARBA" id="ARBA00022960"/>
    </source>
</evidence>
<dbReference type="Gene3D" id="2.60.40.3780">
    <property type="match status" value="1"/>
</dbReference>
<dbReference type="PROSITE" id="PS52029">
    <property type="entry name" value="LD_TPASE"/>
    <property type="match status" value="1"/>
</dbReference>
<evidence type="ECO:0000256" key="7">
    <source>
        <dbReference type="PROSITE-ProRule" id="PRU01373"/>
    </source>
</evidence>
<evidence type="ECO:0000256" key="2">
    <source>
        <dbReference type="ARBA" id="ARBA00022679"/>
    </source>
</evidence>
<evidence type="ECO:0000259" key="9">
    <source>
        <dbReference type="PROSITE" id="PS52029"/>
    </source>
</evidence>
<sequence>MGRGQEPGRWHARGQGRRGGRLLRWAAALSALGALAAAGCGPLSDEKPPEEAILITPDDDSRGVRARARLEVTAPEGRLERVTVVRRGGGERVPVPGEFSDDRRSWRPSAGEDGPAALALASEYAVDAVARDGHGRRVARHTTFTTRVPRHRIIGFFTPEHRQTVGTGAIVSIRFNRPVTERAAFERAIRVTARPSVPVAAHWFGSSRLDFRPRTYWRPGTRITLELRLRDVRGARGAYGVQRKRVRFTVGRDQRSVVDARRRTLTVHRGGKVAARFPVTAGAPANPTYNGKMVISEKYEVTRMNGDTVGFGGEYDIDDVPHAMRLTDSGTFLHGNYWAPRSTFGARNVSHGCVGLRDERGGSAGSPAGRFYGDSLIGDLVTVRGSRERTVAPDNGLGGWNMSWERWTAGSAMAS</sequence>
<keyword evidence="2" id="KW-0808">Transferase</keyword>
<dbReference type="Gene3D" id="2.40.440.10">
    <property type="entry name" value="L,D-transpeptidase catalytic domain-like"/>
    <property type="match status" value="1"/>
</dbReference>
<keyword evidence="5" id="KW-0012">Acyltransferase</keyword>
<feature type="active site" description="Proton donor/acceptor" evidence="7">
    <location>
        <position position="334"/>
    </location>
</feature>
<evidence type="ECO:0000256" key="4">
    <source>
        <dbReference type="ARBA" id="ARBA00022984"/>
    </source>
</evidence>
<feature type="active site" description="Nucleophile" evidence="7">
    <location>
        <position position="353"/>
    </location>
</feature>
<evidence type="ECO:0000256" key="1">
    <source>
        <dbReference type="ARBA" id="ARBA00004752"/>
    </source>
</evidence>
<dbReference type="Pfam" id="PF17964">
    <property type="entry name" value="Big_10"/>
    <property type="match status" value="1"/>
</dbReference>
<dbReference type="Pfam" id="PF03734">
    <property type="entry name" value="YkuD"/>
    <property type="match status" value="1"/>
</dbReference>
<keyword evidence="3 7" id="KW-0133">Cell shape</keyword>
<dbReference type="PANTHER" id="PTHR30582">
    <property type="entry name" value="L,D-TRANSPEPTIDASE"/>
    <property type="match status" value="1"/>
</dbReference>
<dbReference type="InterPro" id="IPR038063">
    <property type="entry name" value="Transpep_catalytic_dom"/>
</dbReference>
<feature type="region of interest" description="Disordered" evidence="8">
    <location>
        <begin position="92"/>
        <end position="112"/>
    </location>
</feature>
<dbReference type="Proteomes" id="UP001500016">
    <property type="component" value="Unassembled WGS sequence"/>
</dbReference>
<feature type="domain" description="L,D-TPase catalytic" evidence="9">
    <location>
        <begin position="254"/>
        <end position="384"/>
    </location>
</feature>
<reference evidence="11" key="1">
    <citation type="journal article" date="2019" name="Int. J. Syst. Evol. Microbiol.">
        <title>The Global Catalogue of Microorganisms (GCM) 10K type strain sequencing project: providing services to taxonomists for standard genome sequencing and annotation.</title>
        <authorList>
            <consortium name="The Broad Institute Genomics Platform"/>
            <consortium name="The Broad Institute Genome Sequencing Center for Infectious Disease"/>
            <person name="Wu L."/>
            <person name="Ma J."/>
        </authorList>
    </citation>
    <scope>NUCLEOTIDE SEQUENCE [LARGE SCALE GENOMIC DNA]</scope>
    <source>
        <strain evidence="11">JCM 15478</strain>
    </source>
</reference>
<proteinExistence type="predicted"/>